<dbReference type="InterPro" id="IPR032466">
    <property type="entry name" value="Metal_Hydrolase"/>
</dbReference>
<comment type="similarity">
    <text evidence="1">Belongs to the metallo-dependent hydrolases superfamily. TatD-type hydrolase family.</text>
</comment>
<evidence type="ECO:0000313" key="5">
    <source>
        <dbReference type="Proteomes" id="UP001520878"/>
    </source>
</evidence>
<name>A0ABS8G7J5_9ALTE</name>
<dbReference type="InterPro" id="IPR015991">
    <property type="entry name" value="TatD/YcfH-like"/>
</dbReference>
<accession>A0ABS8G7J5</accession>
<organism evidence="4 5">
    <name type="scientific">Fluctibacter halophilus</name>
    <dbReference type="NCBI Taxonomy" id="226011"/>
    <lineage>
        <taxon>Bacteria</taxon>
        <taxon>Pseudomonadati</taxon>
        <taxon>Pseudomonadota</taxon>
        <taxon>Gammaproteobacteria</taxon>
        <taxon>Alteromonadales</taxon>
        <taxon>Alteromonadaceae</taxon>
        <taxon>Fluctibacter</taxon>
    </lineage>
</organism>
<dbReference type="Proteomes" id="UP001520878">
    <property type="component" value="Unassembled WGS sequence"/>
</dbReference>
<dbReference type="InterPro" id="IPR001130">
    <property type="entry name" value="TatD-like"/>
</dbReference>
<dbReference type="PIRSF" id="PIRSF005902">
    <property type="entry name" value="DNase_TatD"/>
    <property type="match status" value="1"/>
</dbReference>
<dbReference type="GO" id="GO:0004527">
    <property type="term" value="F:exonuclease activity"/>
    <property type="evidence" value="ECO:0007669"/>
    <property type="project" value="UniProtKB-KW"/>
</dbReference>
<evidence type="ECO:0000313" key="4">
    <source>
        <dbReference type="EMBL" id="MCC2615639.1"/>
    </source>
</evidence>
<comment type="caution">
    <text evidence="4">The sequence shown here is derived from an EMBL/GenBank/DDBJ whole genome shotgun (WGS) entry which is preliminary data.</text>
</comment>
<keyword evidence="5" id="KW-1185">Reference proteome</keyword>
<dbReference type="Gene3D" id="3.20.20.140">
    <property type="entry name" value="Metal-dependent hydrolases"/>
    <property type="match status" value="1"/>
</dbReference>
<keyword evidence="3" id="KW-0378">Hydrolase</keyword>
<gene>
    <name evidence="4" type="ORF">LJ739_05230</name>
</gene>
<dbReference type="PROSITE" id="PS01137">
    <property type="entry name" value="TATD_1"/>
    <property type="match status" value="1"/>
</dbReference>
<protein>
    <submittedName>
        <fullName evidence="4">YchF/TatD family DNA exonuclease</fullName>
    </submittedName>
</protein>
<dbReference type="PANTHER" id="PTHR46124:SF2">
    <property type="entry name" value="D-AMINOACYL-TRNA DEACYLASE"/>
    <property type="match status" value="1"/>
</dbReference>
<dbReference type="PANTHER" id="PTHR46124">
    <property type="entry name" value="D-AMINOACYL-TRNA DEACYLASE"/>
    <property type="match status" value="1"/>
</dbReference>
<keyword evidence="4" id="KW-0540">Nuclease</keyword>
<evidence type="ECO:0000256" key="1">
    <source>
        <dbReference type="ARBA" id="ARBA00009275"/>
    </source>
</evidence>
<evidence type="ECO:0000256" key="3">
    <source>
        <dbReference type="ARBA" id="ARBA00022801"/>
    </source>
</evidence>
<keyword evidence="4" id="KW-0269">Exonuclease</keyword>
<evidence type="ECO:0000256" key="2">
    <source>
        <dbReference type="ARBA" id="ARBA00022723"/>
    </source>
</evidence>
<dbReference type="NCBIfam" id="TIGR00010">
    <property type="entry name" value="YchF/TatD family DNA exonuclease"/>
    <property type="match status" value="1"/>
</dbReference>
<reference evidence="4 5" key="1">
    <citation type="submission" date="2021-10" db="EMBL/GenBank/DDBJ databases">
        <title>Draft genome of Aestuariibacter halophilus JC2043.</title>
        <authorList>
            <person name="Emsley S.A."/>
            <person name="Pfannmuller K.M."/>
            <person name="Ushijima B."/>
            <person name="Saw J.H."/>
            <person name="Videau P."/>
        </authorList>
    </citation>
    <scope>NUCLEOTIDE SEQUENCE [LARGE SCALE GENOMIC DNA]</scope>
    <source>
        <strain evidence="4 5">JC2043</strain>
    </source>
</reference>
<sequence length="257" mass="28547">MLVDSHCHLDRLDMDDETLAQTIAFARQRGVEHFLCVAVSVDSFTAMHDRVARFDDVSMSCGVHPLHQDEACDKQTLLEAARHPRVVAIGETGLDYHYSANTKSVQLTSFVDHIDVANTLSKPLIIHTREAKQDTLSLLKAHKADNTQGVLHCFTEDLDMATQAMDLGMYISISGIVTFHSADQLRDVVRHVPLDRLLVETDSPWLAPVPYRGKQNQPGYVREVAEYVADLKGVTLDALASATTDNFYRLFSLAGKA</sequence>
<dbReference type="RefSeq" id="WP_229157728.1">
    <property type="nucleotide sequence ID" value="NZ_JAJEWP010000001.1"/>
</dbReference>
<dbReference type="Pfam" id="PF01026">
    <property type="entry name" value="TatD_DNase"/>
    <property type="match status" value="1"/>
</dbReference>
<dbReference type="SUPFAM" id="SSF51556">
    <property type="entry name" value="Metallo-dependent hydrolases"/>
    <property type="match status" value="1"/>
</dbReference>
<dbReference type="PROSITE" id="PS01091">
    <property type="entry name" value="TATD_3"/>
    <property type="match status" value="1"/>
</dbReference>
<proteinExistence type="inferred from homology"/>
<keyword evidence="2" id="KW-0479">Metal-binding</keyword>
<dbReference type="CDD" id="cd01310">
    <property type="entry name" value="TatD_DNAse"/>
    <property type="match status" value="1"/>
</dbReference>
<dbReference type="EMBL" id="JAJEWP010000001">
    <property type="protein sequence ID" value="MCC2615639.1"/>
    <property type="molecule type" value="Genomic_DNA"/>
</dbReference>
<dbReference type="InterPro" id="IPR018228">
    <property type="entry name" value="DNase_TatD-rel_CS"/>
</dbReference>